<dbReference type="InterPro" id="IPR036767">
    <property type="entry name" value="ApaG_sf"/>
</dbReference>
<dbReference type="PROSITE" id="PS51087">
    <property type="entry name" value="APAG"/>
    <property type="match status" value="1"/>
</dbReference>
<dbReference type="EMBL" id="QGTJ01000004">
    <property type="protein sequence ID" value="PWV62339.1"/>
    <property type="molecule type" value="Genomic_DNA"/>
</dbReference>
<dbReference type="OrthoDB" id="9795226at2"/>
<dbReference type="Pfam" id="PF04379">
    <property type="entry name" value="DUF525"/>
    <property type="match status" value="1"/>
</dbReference>
<evidence type="ECO:0000313" key="5">
    <source>
        <dbReference type="Proteomes" id="UP000246569"/>
    </source>
</evidence>
<dbReference type="GO" id="GO:0070987">
    <property type="term" value="P:error-free translesion synthesis"/>
    <property type="evidence" value="ECO:0007669"/>
    <property type="project" value="TreeGrafter"/>
</dbReference>
<evidence type="ECO:0000259" key="3">
    <source>
        <dbReference type="PROSITE" id="PS51087"/>
    </source>
</evidence>
<dbReference type="InterPro" id="IPR023065">
    <property type="entry name" value="Uncharacterised_ApaG"/>
</dbReference>
<feature type="domain" description="ApaG" evidence="3">
    <location>
        <begin position="4"/>
        <end position="128"/>
    </location>
</feature>
<dbReference type="RefSeq" id="WP_110018171.1">
    <property type="nucleotide sequence ID" value="NZ_QGTJ01000004.1"/>
</dbReference>
<dbReference type="PANTHER" id="PTHR14289">
    <property type="entry name" value="F-BOX ONLY PROTEIN 3"/>
    <property type="match status" value="1"/>
</dbReference>
<evidence type="ECO:0000256" key="2">
    <source>
        <dbReference type="HAMAP-Rule" id="MF_00791"/>
    </source>
</evidence>
<dbReference type="PANTHER" id="PTHR14289:SF16">
    <property type="entry name" value="POLYMERASE DELTA-INTERACTING PROTEIN 2"/>
    <property type="match status" value="1"/>
</dbReference>
<accession>A0A317N0V0</accession>
<comment type="caution">
    <text evidence="4">The sequence shown here is derived from an EMBL/GenBank/DDBJ whole genome shotgun (WGS) entry which is preliminary data.</text>
</comment>
<proteinExistence type="inferred from homology"/>
<organism evidence="4 5">
    <name type="scientific">Plasticicumulans acidivorans</name>
    <dbReference type="NCBI Taxonomy" id="886464"/>
    <lineage>
        <taxon>Bacteria</taxon>
        <taxon>Pseudomonadati</taxon>
        <taxon>Pseudomonadota</taxon>
        <taxon>Gammaproteobacteria</taxon>
        <taxon>Candidatus Competibacteraceae</taxon>
        <taxon>Plasticicumulans</taxon>
    </lineage>
</organism>
<protein>
    <recommendedName>
        <fullName evidence="1 2">Protein ApaG</fullName>
    </recommendedName>
</protein>
<dbReference type="Proteomes" id="UP000246569">
    <property type="component" value="Unassembled WGS sequence"/>
</dbReference>
<keyword evidence="5" id="KW-1185">Reference proteome</keyword>
<evidence type="ECO:0000256" key="1">
    <source>
        <dbReference type="ARBA" id="ARBA00017693"/>
    </source>
</evidence>
<dbReference type="NCBIfam" id="NF003967">
    <property type="entry name" value="PRK05461.1"/>
    <property type="match status" value="1"/>
</dbReference>
<dbReference type="SUPFAM" id="SSF110069">
    <property type="entry name" value="ApaG-like"/>
    <property type="match status" value="1"/>
</dbReference>
<evidence type="ECO:0000313" key="4">
    <source>
        <dbReference type="EMBL" id="PWV62339.1"/>
    </source>
</evidence>
<dbReference type="InterPro" id="IPR007474">
    <property type="entry name" value="ApaG_domain"/>
</dbReference>
<dbReference type="AlphaFoldDB" id="A0A317N0V0"/>
<name>A0A317N0V0_9GAMM</name>
<sequence>MSASDPRYDVHVDVQTQYIAAQSMPDAERFAFAYAVTIVNRGALAARLLSRHWIITDAHGKTTEVRGEGVVGEQPYLRPGETYRYTSGTLIETPVGSMQGSYRMRADDGTEFDAPIQPFTLAVPRTLH</sequence>
<gene>
    <name evidence="2" type="primary">apaG</name>
    <name evidence="4" type="ORF">C7443_104134</name>
</gene>
<dbReference type="Gene3D" id="2.60.40.1470">
    <property type="entry name" value="ApaG domain"/>
    <property type="match status" value="1"/>
</dbReference>
<reference evidence="4 5" key="1">
    <citation type="submission" date="2018-05" db="EMBL/GenBank/DDBJ databases">
        <title>Genomic Encyclopedia of Type Strains, Phase IV (KMG-IV): sequencing the most valuable type-strain genomes for metagenomic binning, comparative biology and taxonomic classification.</title>
        <authorList>
            <person name="Goeker M."/>
        </authorList>
    </citation>
    <scope>NUCLEOTIDE SEQUENCE [LARGE SCALE GENOMIC DNA]</scope>
    <source>
        <strain evidence="4 5">DSM 23606</strain>
    </source>
</reference>
<dbReference type="HAMAP" id="MF_00791">
    <property type="entry name" value="ApaG"/>
    <property type="match status" value="1"/>
</dbReference>